<feature type="domain" description="TonB-dependent receptor-like beta-barrel" evidence="11">
    <location>
        <begin position="8"/>
        <end position="297"/>
    </location>
</feature>
<dbReference type="EMBL" id="DQWQ01000090">
    <property type="protein sequence ID" value="HDD35566.1"/>
    <property type="molecule type" value="Genomic_DNA"/>
</dbReference>
<dbReference type="InterPro" id="IPR036942">
    <property type="entry name" value="Beta-barrel_TonB_sf"/>
</dbReference>
<evidence type="ECO:0000256" key="2">
    <source>
        <dbReference type="ARBA" id="ARBA00022448"/>
    </source>
</evidence>
<gene>
    <name evidence="12" type="ORF">ENF30_02065</name>
</gene>
<dbReference type="GO" id="GO:0044718">
    <property type="term" value="P:siderophore transmembrane transport"/>
    <property type="evidence" value="ECO:0007669"/>
    <property type="project" value="TreeGrafter"/>
</dbReference>
<dbReference type="Gene3D" id="2.40.170.20">
    <property type="entry name" value="TonB-dependent receptor, beta-barrel domain"/>
    <property type="match status" value="1"/>
</dbReference>
<evidence type="ECO:0000256" key="7">
    <source>
        <dbReference type="ARBA" id="ARBA00023136"/>
    </source>
</evidence>
<dbReference type="GO" id="GO:0009279">
    <property type="term" value="C:cell outer membrane"/>
    <property type="evidence" value="ECO:0007669"/>
    <property type="project" value="UniProtKB-SubCell"/>
</dbReference>
<evidence type="ECO:0000256" key="10">
    <source>
        <dbReference type="PROSITE-ProRule" id="PRU01360"/>
    </source>
</evidence>
<name>A0A7V0IA96_DESA2</name>
<evidence type="ECO:0000313" key="12">
    <source>
        <dbReference type="EMBL" id="HDD35566.1"/>
    </source>
</evidence>
<keyword evidence="2 10" id="KW-0813">Transport</keyword>
<protein>
    <submittedName>
        <fullName evidence="12">TonB-dependent receptor</fullName>
    </submittedName>
</protein>
<dbReference type="SUPFAM" id="SSF56935">
    <property type="entry name" value="Porins"/>
    <property type="match status" value="1"/>
</dbReference>
<dbReference type="PANTHER" id="PTHR30069">
    <property type="entry name" value="TONB-DEPENDENT OUTER MEMBRANE RECEPTOR"/>
    <property type="match status" value="1"/>
</dbReference>
<comment type="caution">
    <text evidence="12">The sequence shown here is derived from an EMBL/GenBank/DDBJ whole genome shotgun (WGS) entry which is preliminary data.</text>
</comment>
<dbReference type="InterPro" id="IPR039426">
    <property type="entry name" value="TonB-dep_rcpt-like"/>
</dbReference>
<dbReference type="InterPro" id="IPR000531">
    <property type="entry name" value="Beta-barrel_TonB"/>
</dbReference>
<comment type="similarity">
    <text evidence="10">Belongs to the TonB-dependent receptor family.</text>
</comment>
<evidence type="ECO:0000256" key="5">
    <source>
        <dbReference type="ARBA" id="ARBA00022729"/>
    </source>
</evidence>
<organism evidence="12">
    <name type="scientific">Desulfofervidus auxilii</name>
    <dbReference type="NCBI Taxonomy" id="1621989"/>
    <lineage>
        <taxon>Bacteria</taxon>
        <taxon>Pseudomonadati</taxon>
        <taxon>Thermodesulfobacteriota</taxon>
        <taxon>Candidatus Desulfofervidia</taxon>
        <taxon>Candidatus Desulfofervidales</taxon>
        <taxon>Candidatus Desulfofervidaceae</taxon>
        <taxon>Candidatus Desulfofervidus</taxon>
    </lineage>
</organism>
<keyword evidence="3 10" id="KW-1134">Transmembrane beta strand</keyword>
<dbReference type="Proteomes" id="UP000885706">
    <property type="component" value="Unassembled WGS sequence"/>
</dbReference>
<evidence type="ECO:0000256" key="1">
    <source>
        <dbReference type="ARBA" id="ARBA00004571"/>
    </source>
</evidence>
<evidence type="ECO:0000256" key="8">
    <source>
        <dbReference type="ARBA" id="ARBA00023170"/>
    </source>
</evidence>
<dbReference type="GO" id="GO:0015344">
    <property type="term" value="F:siderophore uptake transmembrane transporter activity"/>
    <property type="evidence" value="ECO:0007669"/>
    <property type="project" value="TreeGrafter"/>
</dbReference>
<comment type="subcellular location">
    <subcellularLocation>
        <location evidence="1 10">Cell outer membrane</location>
        <topology evidence="1 10">Multi-pass membrane protein</topology>
    </subcellularLocation>
</comment>
<evidence type="ECO:0000259" key="11">
    <source>
        <dbReference type="Pfam" id="PF00593"/>
    </source>
</evidence>
<keyword evidence="6" id="KW-0798">TonB box</keyword>
<evidence type="ECO:0000256" key="9">
    <source>
        <dbReference type="ARBA" id="ARBA00023237"/>
    </source>
</evidence>
<keyword evidence="5" id="KW-0732">Signal</keyword>
<sequence length="323" mass="38431">MLKFGYTDTHRKYHPYSFFDGNLTNFSWQHNLKIMKFFKIITGFDYRYERTNTSYMNEKDLDEKAWFGEGIFSHKNLYISLGMRYTNVQNVENKITYRFAGAYIFPTNTKLHISYGTGFRAPSLYQLFDITSGNPALKSEHSEGFDIGLTQWFLGKKLSFDITYFFNDIDDLIDWVWTGPGWFDGHYFNVKEAYTQGVELNFNLTPFSWWHLQLNYTWLNAKDLEKDSWLLKRPHHRFGFNATFSLFKRYFLGIYGNYIGHYLDYENKKVKSYFVVHAGLKCKINPHISFYIRVKNLFDRDYEETYGYNALPLSAYGGAEISW</sequence>
<dbReference type="AlphaFoldDB" id="A0A7V0IA96"/>
<evidence type="ECO:0000256" key="6">
    <source>
        <dbReference type="ARBA" id="ARBA00023077"/>
    </source>
</evidence>
<accession>A0A7V0IA96</accession>
<evidence type="ECO:0000256" key="4">
    <source>
        <dbReference type="ARBA" id="ARBA00022692"/>
    </source>
</evidence>
<proteinExistence type="inferred from homology"/>
<evidence type="ECO:0000256" key="3">
    <source>
        <dbReference type="ARBA" id="ARBA00022452"/>
    </source>
</evidence>
<keyword evidence="4 10" id="KW-0812">Transmembrane</keyword>
<dbReference type="Pfam" id="PF00593">
    <property type="entry name" value="TonB_dep_Rec_b-barrel"/>
    <property type="match status" value="1"/>
</dbReference>
<keyword evidence="7 10" id="KW-0472">Membrane</keyword>
<keyword evidence="8 12" id="KW-0675">Receptor</keyword>
<dbReference type="PROSITE" id="PS52016">
    <property type="entry name" value="TONB_DEPENDENT_REC_3"/>
    <property type="match status" value="1"/>
</dbReference>
<reference evidence="12" key="1">
    <citation type="journal article" date="2020" name="mSystems">
        <title>Genome- and Community-Level Interaction Insights into Carbon Utilization and Element Cycling Functions of Hydrothermarchaeota in Hydrothermal Sediment.</title>
        <authorList>
            <person name="Zhou Z."/>
            <person name="Liu Y."/>
            <person name="Xu W."/>
            <person name="Pan J."/>
            <person name="Luo Z.H."/>
            <person name="Li M."/>
        </authorList>
    </citation>
    <scope>NUCLEOTIDE SEQUENCE [LARGE SCALE GENOMIC DNA]</scope>
    <source>
        <strain evidence="12">HyVt-113</strain>
    </source>
</reference>
<dbReference type="PANTHER" id="PTHR30069:SF29">
    <property type="entry name" value="HEMOGLOBIN AND HEMOGLOBIN-HAPTOGLOBIN-BINDING PROTEIN 1-RELATED"/>
    <property type="match status" value="1"/>
</dbReference>
<keyword evidence="9 10" id="KW-0998">Cell outer membrane</keyword>